<dbReference type="EC" id="4.1.1.-" evidence="4"/>
<name>A0A445MW63_9BACT</name>
<organism evidence="4">
    <name type="scientific">uncultured Desulfobacterium sp</name>
    <dbReference type="NCBI Taxonomy" id="201089"/>
    <lineage>
        <taxon>Bacteria</taxon>
        <taxon>Pseudomonadati</taxon>
        <taxon>Thermodesulfobacteriota</taxon>
        <taxon>Desulfobacteria</taxon>
        <taxon>Desulfobacterales</taxon>
        <taxon>Desulfobacteriaceae</taxon>
        <taxon>Desulfobacterium</taxon>
        <taxon>environmental samples</taxon>
    </lineage>
</organism>
<reference evidence="4" key="1">
    <citation type="submission" date="2018-01" db="EMBL/GenBank/DDBJ databases">
        <authorList>
            <person name="Regsiter A."/>
            <person name="William W."/>
        </authorList>
    </citation>
    <scope>NUCLEOTIDE SEQUENCE</scope>
    <source>
        <strain evidence="4">TRIP AH-1</strain>
    </source>
</reference>
<dbReference type="GO" id="GO:0005737">
    <property type="term" value="C:cytoplasm"/>
    <property type="evidence" value="ECO:0007669"/>
    <property type="project" value="TreeGrafter"/>
</dbReference>
<dbReference type="InterPro" id="IPR049383">
    <property type="entry name" value="UbiD-like_N"/>
</dbReference>
<dbReference type="GO" id="GO:0033494">
    <property type="term" value="P:ferulate metabolic process"/>
    <property type="evidence" value="ECO:0007669"/>
    <property type="project" value="TreeGrafter"/>
</dbReference>
<dbReference type="EMBL" id="OJIN01000104">
    <property type="protein sequence ID" value="SPD73673.1"/>
    <property type="molecule type" value="Genomic_DNA"/>
</dbReference>
<dbReference type="Pfam" id="PF20695">
    <property type="entry name" value="UbiD_N"/>
    <property type="match status" value="1"/>
</dbReference>
<evidence type="ECO:0000259" key="1">
    <source>
        <dbReference type="Pfam" id="PF01977"/>
    </source>
</evidence>
<dbReference type="NCBIfam" id="TIGR00148">
    <property type="entry name" value="UbiD family decarboxylase"/>
    <property type="match status" value="1"/>
</dbReference>
<dbReference type="Gene3D" id="3.40.1670.10">
    <property type="entry name" value="UbiD C-terminal domain-like"/>
    <property type="match status" value="1"/>
</dbReference>
<dbReference type="Pfam" id="PF01977">
    <property type="entry name" value="UbiD"/>
    <property type="match status" value="1"/>
</dbReference>
<dbReference type="GO" id="GO:0016831">
    <property type="term" value="F:carboxy-lyase activity"/>
    <property type="evidence" value="ECO:0007669"/>
    <property type="project" value="InterPro"/>
</dbReference>
<dbReference type="Pfam" id="PF20696">
    <property type="entry name" value="UbiD_C"/>
    <property type="match status" value="1"/>
</dbReference>
<evidence type="ECO:0000259" key="3">
    <source>
        <dbReference type="Pfam" id="PF20696"/>
    </source>
</evidence>
<dbReference type="PANTHER" id="PTHR30108">
    <property type="entry name" value="3-OCTAPRENYL-4-HYDROXYBENZOATE CARBOXY-LYASE-RELATED"/>
    <property type="match status" value="1"/>
</dbReference>
<dbReference type="SUPFAM" id="SSF143968">
    <property type="entry name" value="UbiD C-terminal domain-like"/>
    <property type="match status" value="1"/>
</dbReference>
<evidence type="ECO:0000259" key="2">
    <source>
        <dbReference type="Pfam" id="PF20695"/>
    </source>
</evidence>
<dbReference type="AlphaFoldDB" id="A0A445MW63"/>
<dbReference type="GO" id="GO:0046281">
    <property type="term" value="P:cinnamic acid catabolic process"/>
    <property type="evidence" value="ECO:0007669"/>
    <property type="project" value="TreeGrafter"/>
</dbReference>
<sequence length="473" mass="52417">MSHKDLREFIGKLEAAGELHRIKTQVDWDLELSAIMRKVFEKDGPACLFENVKGSDFPVFSGGFYKAKKYGIAVGAPPDIRSILKKMLRATENPIPPVMVSNGPCKENIDLGDKINLEKFPVPKWFHLDGGRYIGTLGTIITKDPDTGIRNMGVYRQQIAGKNRLGMLATQQCGINLQKHRIRKIPMPIVTAIGVPPSVLAAAIVRAPYGEDELGIAGGIMGEPIPLVKCETVDLEVPANSEIVIEGEIPPDADLWVEEGPFGEFTGYCSSVHSEIKPVVNVTAVTYRNNPIFQGCSPGIPPNEETTFREIGSTVGAWRSILKAAVPGVKEVYATEMGCAEFVIVVSMDQQYYMGNAREVIEGVFATVGKTTKWVIVVDDDIDIFDRGQVEWALSVRVQPHRDIIITDDRHSGNPLDPSIHPSLRRHPLLARTSRIGIDATTKNKDFDFPPLVKSTEEMERLVEKRWREYGFI</sequence>
<protein>
    <submittedName>
        <fullName evidence="4">Putative 3-octaprenyl-4-hydroxybenzoate carboxy-lyase</fullName>
        <ecNumber evidence="4">4.1.1.-</ecNumber>
    </submittedName>
</protein>
<dbReference type="SUPFAM" id="SSF50475">
    <property type="entry name" value="FMN-binding split barrel"/>
    <property type="match status" value="1"/>
</dbReference>
<feature type="domain" description="3-octaprenyl-4-hydroxybenzoate carboxy-lyase-like C-terminal" evidence="3">
    <location>
        <begin position="320"/>
        <end position="440"/>
    </location>
</feature>
<dbReference type="InterPro" id="IPR048304">
    <property type="entry name" value="UbiD_Rift_dom"/>
</dbReference>
<keyword evidence="4" id="KW-0456">Lyase</keyword>
<gene>
    <name evidence="4" type="ORF">PITCH_A1920012</name>
</gene>
<accession>A0A445MW63</accession>
<evidence type="ECO:0000313" key="4">
    <source>
        <dbReference type="EMBL" id="SPD73673.1"/>
    </source>
</evidence>
<dbReference type="InterPro" id="IPR002830">
    <property type="entry name" value="UbiD"/>
</dbReference>
<dbReference type="InterPro" id="IPR049381">
    <property type="entry name" value="UbiD-like_C"/>
</dbReference>
<dbReference type="PANTHER" id="PTHR30108:SF17">
    <property type="entry name" value="FERULIC ACID DECARBOXYLASE 1"/>
    <property type="match status" value="1"/>
</dbReference>
<feature type="domain" description="3-octaprenyl-4-hydroxybenzoate carboxy-lyase-like N-terminal" evidence="2">
    <location>
        <begin position="11"/>
        <end position="85"/>
    </location>
</feature>
<proteinExistence type="predicted"/>
<feature type="domain" description="3-octaprenyl-4-hydroxybenzoate carboxy-lyase-like Rift-related" evidence="1">
    <location>
        <begin position="101"/>
        <end position="300"/>
    </location>
</feature>